<feature type="domain" description="MIT" evidence="1">
    <location>
        <begin position="2"/>
        <end position="78"/>
    </location>
</feature>
<dbReference type="Pfam" id="PF04212">
    <property type="entry name" value="MIT"/>
    <property type="match status" value="1"/>
</dbReference>
<organism evidence="2 3">
    <name type="scientific">Brenthis ino</name>
    <name type="common">lesser marbled fritillary</name>
    <dbReference type="NCBI Taxonomy" id="405034"/>
    <lineage>
        <taxon>Eukaryota</taxon>
        <taxon>Metazoa</taxon>
        <taxon>Ecdysozoa</taxon>
        <taxon>Arthropoda</taxon>
        <taxon>Hexapoda</taxon>
        <taxon>Insecta</taxon>
        <taxon>Pterygota</taxon>
        <taxon>Neoptera</taxon>
        <taxon>Endopterygota</taxon>
        <taxon>Lepidoptera</taxon>
        <taxon>Glossata</taxon>
        <taxon>Ditrysia</taxon>
        <taxon>Papilionoidea</taxon>
        <taxon>Nymphalidae</taxon>
        <taxon>Heliconiinae</taxon>
        <taxon>Argynnini</taxon>
        <taxon>Brenthis</taxon>
    </lineage>
</organism>
<dbReference type="InterPro" id="IPR038113">
    <property type="entry name" value="MITD1_C_sf"/>
</dbReference>
<dbReference type="EMBL" id="OV170233">
    <property type="protein sequence ID" value="CAH0719199.1"/>
    <property type="molecule type" value="Genomic_DNA"/>
</dbReference>
<dbReference type="SMART" id="SM00745">
    <property type="entry name" value="MIT"/>
    <property type="match status" value="1"/>
</dbReference>
<dbReference type="InterPro" id="IPR036181">
    <property type="entry name" value="MIT_dom_sf"/>
</dbReference>
<accession>A0A8J9Y538</accession>
<reference evidence="2" key="1">
    <citation type="submission" date="2021-12" db="EMBL/GenBank/DDBJ databases">
        <authorList>
            <person name="Martin H S."/>
        </authorList>
    </citation>
    <scope>NUCLEOTIDE SEQUENCE</scope>
</reference>
<evidence type="ECO:0000313" key="2">
    <source>
        <dbReference type="EMBL" id="CAH0719199.1"/>
    </source>
</evidence>
<dbReference type="Proteomes" id="UP000838878">
    <property type="component" value="Chromosome 13"/>
</dbReference>
<sequence length="242" mass="28355">MNIESAAINILKRGVELDTKKRYTEALVCYQEGLQILVDKIKNEHDDAAKSYLRKKIEEYMNRAEAIKKLVLQQKEAGQFHEQVLIENNSTGHSYKSLFGRFLDGEVQYVLVEDPYIRNFHQCQNFLRLCELVVKSCENLQHIELLTTKDSKSESDQWEWFSNLQNDLLKYRVQLIIKYSETLHDRQITLSSGWIIKIGRGLDFYKAPENKFCLGVYDLDLRQCHETTVDIVHSKNIKQSYG</sequence>
<dbReference type="InterPro" id="IPR007330">
    <property type="entry name" value="MIT_dom"/>
</dbReference>
<keyword evidence="3" id="KW-1185">Reference proteome</keyword>
<dbReference type="CDD" id="cd02685">
    <property type="entry name" value="MIT_C"/>
    <property type="match status" value="1"/>
</dbReference>
<proteinExistence type="predicted"/>
<evidence type="ECO:0000259" key="1">
    <source>
        <dbReference type="SMART" id="SM00745"/>
    </source>
</evidence>
<evidence type="ECO:0000313" key="3">
    <source>
        <dbReference type="Proteomes" id="UP000838878"/>
    </source>
</evidence>
<dbReference type="PANTHER" id="PTHR21222:SF1">
    <property type="entry name" value="MIT DOMAIN-CONTAINING PROTEIN 1"/>
    <property type="match status" value="1"/>
</dbReference>
<dbReference type="SUPFAM" id="SSF116846">
    <property type="entry name" value="MIT domain"/>
    <property type="match status" value="1"/>
</dbReference>
<dbReference type="OrthoDB" id="19553at2759"/>
<dbReference type="PANTHER" id="PTHR21222">
    <property type="entry name" value="MIT DOMAIN-CONTAINING PROTEIN 1"/>
    <property type="match status" value="1"/>
</dbReference>
<gene>
    <name evidence="2" type="ORF">BINO364_LOCUS5571</name>
</gene>
<protein>
    <recommendedName>
        <fullName evidence="1">MIT domain-containing protein</fullName>
    </recommendedName>
</protein>
<dbReference type="InterPro" id="IPR032341">
    <property type="entry name" value="MITD1_C"/>
</dbReference>
<dbReference type="Gene3D" id="1.20.58.80">
    <property type="entry name" value="Phosphotransferase system, lactose/cellobiose-type IIA subunit"/>
    <property type="match status" value="1"/>
</dbReference>
<dbReference type="AlphaFoldDB" id="A0A8J9Y538"/>
<dbReference type="InterPro" id="IPR052817">
    <property type="entry name" value="MIT_domain_contain_protein1"/>
</dbReference>
<feature type="non-terminal residue" evidence="2">
    <location>
        <position position="242"/>
    </location>
</feature>
<name>A0A8J9Y538_9NEOP</name>
<dbReference type="Pfam" id="PF16565">
    <property type="entry name" value="MIT_C"/>
    <property type="match status" value="1"/>
</dbReference>
<dbReference type="Gene3D" id="3.30.870.30">
    <property type="entry name" value="MITD, C-terminal phospholipase D-like domain"/>
    <property type="match status" value="1"/>
</dbReference>